<evidence type="ECO:0000256" key="1">
    <source>
        <dbReference type="ARBA" id="ARBA00004651"/>
    </source>
</evidence>
<dbReference type="GO" id="GO:0005886">
    <property type="term" value="C:plasma membrane"/>
    <property type="evidence" value="ECO:0007669"/>
    <property type="project" value="UniProtKB-SubCell"/>
</dbReference>
<evidence type="ECO:0000313" key="11">
    <source>
        <dbReference type="Proteomes" id="UP000008363"/>
    </source>
</evidence>
<feature type="transmembrane region" description="Helical" evidence="8">
    <location>
        <begin position="99"/>
        <end position="123"/>
    </location>
</feature>
<feature type="transmembrane region" description="Helical" evidence="8">
    <location>
        <begin position="321"/>
        <end position="339"/>
    </location>
</feature>
<feature type="transmembrane region" description="Helical" evidence="8">
    <location>
        <begin position="30"/>
        <end position="53"/>
    </location>
</feature>
<keyword evidence="6 8" id="KW-0472">Membrane</keyword>
<dbReference type="Gene3D" id="1.20.1720.10">
    <property type="entry name" value="Multidrug resistance protein D"/>
    <property type="match status" value="1"/>
</dbReference>
<dbReference type="RefSeq" id="WP_006335789.1">
    <property type="nucleotide sequence ID" value="NZ_BAHC01000151.1"/>
</dbReference>
<evidence type="ECO:0000259" key="9">
    <source>
        <dbReference type="PROSITE" id="PS50850"/>
    </source>
</evidence>
<gene>
    <name evidence="10" type="ORF">GORHZ_151_00390</name>
</gene>
<keyword evidence="11" id="KW-1185">Reference proteome</keyword>
<dbReference type="PANTHER" id="PTHR42718:SF48">
    <property type="entry name" value="CONSERVED TWO-DOMAIN MEMBRANE PROTEIN-RELATED"/>
    <property type="match status" value="1"/>
</dbReference>
<feature type="domain" description="Major facilitator superfamily (MFS) profile" evidence="9">
    <location>
        <begin position="31"/>
        <end position="476"/>
    </location>
</feature>
<reference evidence="10 11" key="1">
    <citation type="submission" date="2012-08" db="EMBL/GenBank/DDBJ databases">
        <title>Whole genome shotgun sequence of Gordonia rhizosphera NBRC 16068.</title>
        <authorList>
            <person name="Takarada H."/>
            <person name="Isaki S."/>
            <person name="Hosoyama A."/>
            <person name="Tsuchikane K."/>
            <person name="Katsumata H."/>
            <person name="Baba S."/>
            <person name="Ohji S."/>
            <person name="Yamazaki S."/>
            <person name="Fujita N."/>
        </authorList>
    </citation>
    <scope>NUCLEOTIDE SEQUENCE [LARGE SCALE GENOMIC DNA]</scope>
    <source>
        <strain evidence="10 11">NBRC 16068</strain>
    </source>
</reference>
<dbReference type="GO" id="GO:0022857">
    <property type="term" value="F:transmembrane transporter activity"/>
    <property type="evidence" value="ECO:0007669"/>
    <property type="project" value="InterPro"/>
</dbReference>
<keyword evidence="2" id="KW-0813">Transport</keyword>
<evidence type="ECO:0000256" key="2">
    <source>
        <dbReference type="ARBA" id="ARBA00022448"/>
    </source>
</evidence>
<accession>K6WI98</accession>
<keyword evidence="3" id="KW-1003">Cell membrane</keyword>
<keyword evidence="5 8" id="KW-1133">Transmembrane helix</keyword>
<feature type="transmembrane region" description="Helical" evidence="8">
    <location>
        <begin position="380"/>
        <end position="403"/>
    </location>
</feature>
<feature type="transmembrane region" description="Helical" evidence="8">
    <location>
        <begin position="129"/>
        <end position="152"/>
    </location>
</feature>
<dbReference type="STRING" id="1108045.GORHZ_151_00390"/>
<dbReference type="CDD" id="cd17321">
    <property type="entry name" value="MFS_MMR_MDR_like"/>
    <property type="match status" value="1"/>
</dbReference>
<feature type="transmembrane region" description="Helical" evidence="8">
    <location>
        <begin position="159"/>
        <end position="179"/>
    </location>
</feature>
<comment type="caution">
    <text evidence="10">The sequence shown here is derived from an EMBL/GenBank/DDBJ whole genome shotgun (WGS) entry which is preliminary data.</text>
</comment>
<dbReference type="AlphaFoldDB" id="K6WI98"/>
<dbReference type="InterPro" id="IPR005829">
    <property type="entry name" value="Sugar_transporter_CS"/>
</dbReference>
<dbReference type="NCBIfam" id="TIGR00711">
    <property type="entry name" value="efflux_EmrB"/>
    <property type="match status" value="1"/>
</dbReference>
<feature type="region of interest" description="Disordered" evidence="7">
    <location>
        <begin position="1"/>
        <end position="23"/>
    </location>
</feature>
<dbReference type="PANTHER" id="PTHR42718">
    <property type="entry name" value="MAJOR FACILITATOR SUPERFAMILY MULTIDRUG TRANSPORTER MFSC"/>
    <property type="match status" value="1"/>
</dbReference>
<sequence length="481" mass="48928">MTDLARTATGEPLSTTPGGALSSAPGRPGVVLLILSAAAFMASLDVFIVNVAFDDIGQDFHGVGLAELSWVLNAYTIIFAALLVPAGRMVDRYGRKGGFLFGLALFTAASAACAVAQGIWWLVAFRCLQALGAAILTPASLGLVVSTLPVAVRARSVRIWAATGALAAAFGPAVGGLLVEASWRWVFLVNLPVGVAALIAGAIVLTRSENDTATGLPDLVGAALLALSIGALTLALVQGGDWGWTDPRIVGSAIVAVVALGGFVVSSARHPEPVIDPALLRVRAFSFANVTALLFAIPFAGALLANILWLQQVWGYSAIKTGFAVSTGPLMVPIFAAVAHRLSVRYPIGAIVSAGCLLFGLGGVIIAVSVDQTPDYATEILPGWLIGGIGVGLALPSILSSATADLPMHQSATGSAVVNMSRQIGMALGVSLLVAILGSPIGYVAAHTVFVQAWWVLGGVALLGALAALGMSPRAAVPHAS</sequence>
<dbReference type="PROSITE" id="PS50850">
    <property type="entry name" value="MFS"/>
    <property type="match status" value="1"/>
</dbReference>
<dbReference type="EMBL" id="BAHC01000151">
    <property type="protein sequence ID" value="GAB91867.1"/>
    <property type="molecule type" value="Genomic_DNA"/>
</dbReference>
<keyword evidence="4 8" id="KW-0812">Transmembrane</keyword>
<feature type="transmembrane region" description="Helical" evidence="8">
    <location>
        <begin position="218"/>
        <end position="237"/>
    </location>
</feature>
<dbReference type="InterPro" id="IPR011701">
    <property type="entry name" value="MFS"/>
</dbReference>
<evidence type="ECO:0000313" key="10">
    <source>
        <dbReference type="EMBL" id="GAB91867.1"/>
    </source>
</evidence>
<dbReference type="eggNOG" id="COG2814">
    <property type="taxonomic scope" value="Bacteria"/>
</dbReference>
<evidence type="ECO:0000256" key="8">
    <source>
        <dbReference type="SAM" id="Phobius"/>
    </source>
</evidence>
<proteinExistence type="predicted"/>
<dbReference type="InterPro" id="IPR020846">
    <property type="entry name" value="MFS_dom"/>
</dbReference>
<feature type="transmembrane region" description="Helical" evidence="8">
    <location>
        <begin position="185"/>
        <end position="206"/>
    </location>
</feature>
<dbReference type="Pfam" id="PF07690">
    <property type="entry name" value="MFS_1"/>
    <property type="match status" value="1"/>
</dbReference>
<name>K6WI98_9ACTN</name>
<dbReference type="InterPro" id="IPR036259">
    <property type="entry name" value="MFS_trans_sf"/>
</dbReference>
<protein>
    <submittedName>
        <fullName evidence="10">Putative drug resistance transporter</fullName>
    </submittedName>
</protein>
<evidence type="ECO:0000256" key="7">
    <source>
        <dbReference type="SAM" id="MobiDB-lite"/>
    </source>
</evidence>
<dbReference type="PROSITE" id="PS00216">
    <property type="entry name" value="SUGAR_TRANSPORT_1"/>
    <property type="match status" value="1"/>
</dbReference>
<evidence type="ECO:0000256" key="4">
    <source>
        <dbReference type="ARBA" id="ARBA00022692"/>
    </source>
</evidence>
<evidence type="ECO:0000256" key="3">
    <source>
        <dbReference type="ARBA" id="ARBA00022475"/>
    </source>
</evidence>
<evidence type="ECO:0000256" key="5">
    <source>
        <dbReference type="ARBA" id="ARBA00022989"/>
    </source>
</evidence>
<feature type="transmembrane region" description="Helical" evidence="8">
    <location>
        <begin position="346"/>
        <end position="368"/>
    </location>
</feature>
<organism evidence="10 11">
    <name type="scientific">Gordonia rhizosphera NBRC 16068</name>
    <dbReference type="NCBI Taxonomy" id="1108045"/>
    <lineage>
        <taxon>Bacteria</taxon>
        <taxon>Bacillati</taxon>
        <taxon>Actinomycetota</taxon>
        <taxon>Actinomycetes</taxon>
        <taxon>Mycobacteriales</taxon>
        <taxon>Gordoniaceae</taxon>
        <taxon>Gordonia</taxon>
    </lineage>
</organism>
<feature type="transmembrane region" description="Helical" evidence="8">
    <location>
        <begin position="424"/>
        <end position="446"/>
    </location>
</feature>
<dbReference type="OrthoDB" id="7375466at2"/>
<dbReference type="InterPro" id="IPR004638">
    <property type="entry name" value="EmrB-like"/>
</dbReference>
<dbReference type="Gene3D" id="1.20.1250.20">
    <property type="entry name" value="MFS general substrate transporter like domains"/>
    <property type="match status" value="1"/>
</dbReference>
<feature type="transmembrane region" description="Helical" evidence="8">
    <location>
        <begin position="287"/>
        <end position="309"/>
    </location>
</feature>
<feature type="transmembrane region" description="Helical" evidence="8">
    <location>
        <begin position="452"/>
        <end position="471"/>
    </location>
</feature>
<dbReference type="SUPFAM" id="SSF103473">
    <property type="entry name" value="MFS general substrate transporter"/>
    <property type="match status" value="1"/>
</dbReference>
<evidence type="ECO:0000256" key="6">
    <source>
        <dbReference type="ARBA" id="ARBA00023136"/>
    </source>
</evidence>
<dbReference type="Proteomes" id="UP000008363">
    <property type="component" value="Unassembled WGS sequence"/>
</dbReference>
<feature type="transmembrane region" description="Helical" evidence="8">
    <location>
        <begin position="249"/>
        <end position="266"/>
    </location>
</feature>
<comment type="subcellular location">
    <subcellularLocation>
        <location evidence="1">Cell membrane</location>
        <topology evidence="1">Multi-pass membrane protein</topology>
    </subcellularLocation>
</comment>
<feature type="transmembrane region" description="Helical" evidence="8">
    <location>
        <begin position="68"/>
        <end position="87"/>
    </location>
</feature>